<gene>
    <name evidence="2" type="ORF">METZ01_LOCUS182479</name>
</gene>
<dbReference type="AlphaFoldDB" id="A0A382CU56"/>
<keyword evidence="1" id="KW-0472">Membrane</keyword>
<sequence length="73" mass="8486">MLYILLFYVLIGAVLFFYQRKLIYFPTAKIPHDYEQQQLIHDNITLEVIVLNQGQKEAIIYFGGNAESVVYSA</sequence>
<protein>
    <submittedName>
        <fullName evidence="2">Uncharacterized protein</fullName>
    </submittedName>
</protein>
<name>A0A382CU56_9ZZZZ</name>
<organism evidence="2">
    <name type="scientific">marine metagenome</name>
    <dbReference type="NCBI Taxonomy" id="408172"/>
    <lineage>
        <taxon>unclassified sequences</taxon>
        <taxon>metagenomes</taxon>
        <taxon>ecological metagenomes</taxon>
    </lineage>
</organism>
<reference evidence="2" key="1">
    <citation type="submission" date="2018-05" db="EMBL/GenBank/DDBJ databases">
        <authorList>
            <person name="Lanie J.A."/>
            <person name="Ng W.-L."/>
            <person name="Kazmierczak K.M."/>
            <person name="Andrzejewski T.M."/>
            <person name="Davidsen T.M."/>
            <person name="Wayne K.J."/>
            <person name="Tettelin H."/>
            <person name="Glass J.I."/>
            <person name="Rusch D."/>
            <person name="Podicherti R."/>
            <person name="Tsui H.-C.T."/>
            <person name="Winkler M.E."/>
        </authorList>
    </citation>
    <scope>NUCLEOTIDE SEQUENCE</scope>
</reference>
<dbReference type="EMBL" id="UINC01036130">
    <property type="protein sequence ID" value="SVB29625.1"/>
    <property type="molecule type" value="Genomic_DNA"/>
</dbReference>
<evidence type="ECO:0000256" key="1">
    <source>
        <dbReference type="SAM" id="Phobius"/>
    </source>
</evidence>
<feature type="transmembrane region" description="Helical" evidence="1">
    <location>
        <begin position="6"/>
        <end position="23"/>
    </location>
</feature>
<keyword evidence="1" id="KW-1133">Transmembrane helix</keyword>
<feature type="non-terminal residue" evidence="2">
    <location>
        <position position="73"/>
    </location>
</feature>
<proteinExistence type="predicted"/>
<evidence type="ECO:0000313" key="2">
    <source>
        <dbReference type="EMBL" id="SVB29625.1"/>
    </source>
</evidence>
<accession>A0A382CU56</accession>
<keyword evidence="1" id="KW-0812">Transmembrane</keyword>